<dbReference type="GO" id="GO:0016034">
    <property type="term" value="F:maleylacetoacetate isomerase activity"/>
    <property type="evidence" value="ECO:0007669"/>
    <property type="project" value="TreeGrafter"/>
</dbReference>
<gene>
    <name evidence="2" type="ORF">GBAR_LOCUS19205</name>
</gene>
<dbReference type="SUPFAM" id="SSF52833">
    <property type="entry name" value="Thioredoxin-like"/>
    <property type="match status" value="1"/>
</dbReference>
<dbReference type="InterPro" id="IPR036249">
    <property type="entry name" value="Thioredoxin-like_sf"/>
</dbReference>
<keyword evidence="2" id="KW-0413">Isomerase</keyword>
<dbReference type="GO" id="GO:0006749">
    <property type="term" value="P:glutathione metabolic process"/>
    <property type="evidence" value="ECO:0007669"/>
    <property type="project" value="TreeGrafter"/>
</dbReference>
<reference evidence="2" key="1">
    <citation type="submission" date="2023-03" db="EMBL/GenBank/DDBJ databases">
        <authorList>
            <person name="Steffen K."/>
            <person name="Cardenas P."/>
        </authorList>
    </citation>
    <scope>NUCLEOTIDE SEQUENCE</scope>
</reference>
<dbReference type="Gene3D" id="3.40.30.10">
    <property type="entry name" value="Glutaredoxin"/>
    <property type="match status" value="1"/>
</dbReference>
<dbReference type="Pfam" id="PF13409">
    <property type="entry name" value="GST_N_2"/>
    <property type="match status" value="1"/>
</dbReference>
<proteinExistence type="predicted"/>
<sequence length="48" mass="5642">MKPVLYSYFRSTCSWRVRIALALKGIEYEYRAVHLLKDGGEQVYTTVE</sequence>
<evidence type="ECO:0000313" key="3">
    <source>
        <dbReference type="Proteomes" id="UP001174909"/>
    </source>
</evidence>
<comment type="caution">
    <text evidence="2">The sequence shown here is derived from an EMBL/GenBank/DDBJ whole genome shotgun (WGS) entry which is preliminary data.</text>
</comment>
<dbReference type="AlphaFoldDB" id="A0AA35X115"/>
<organism evidence="2 3">
    <name type="scientific">Geodia barretti</name>
    <name type="common">Barrett's horny sponge</name>
    <dbReference type="NCBI Taxonomy" id="519541"/>
    <lineage>
        <taxon>Eukaryota</taxon>
        <taxon>Metazoa</taxon>
        <taxon>Porifera</taxon>
        <taxon>Demospongiae</taxon>
        <taxon>Heteroscleromorpha</taxon>
        <taxon>Tetractinellida</taxon>
        <taxon>Astrophorina</taxon>
        <taxon>Geodiidae</taxon>
        <taxon>Geodia</taxon>
    </lineage>
</organism>
<keyword evidence="3" id="KW-1185">Reference proteome</keyword>
<dbReference type="InterPro" id="IPR004045">
    <property type="entry name" value="Glutathione_S-Trfase_N"/>
</dbReference>
<protein>
    <submittedName>
        <fullName evidence="2">Maleylacetoacetate isomerase</fullName>
    </submittedName>
</protein>
<feature type="domain" description="GST N-terminal" evidence="1">
    <location>
        <begin position="1"/>
        <end position="48"/>
    </location>
</feature>
<dbReference type="PANTHER" id="PTHR42673">
    <property type="entry name" value="MALEYLACETOACETATE ISOMERASE"/>
    <property type="match status" value="1"/>
</dbReference>
<evidence type="ECO:0000313" key="2">
    <source>
        <dbReference type="EMBL" id="CAI8034045.1"/>
    </source>
</evidence>
<dbReference type="EMBL" id="CASHTH010002709">
    <property type="protein sequence ID" value="CAI8034045.1"/>
    <property type="molecule type" value="Genomic_DNA"/>
</dbReference>
<evidence type="ECO:0000259" key="1">
    <source>
        <dbReference type="PROSITE" id="PS50404"/>
    </source>
</evidence>
<dbReference type="GO" id="GO:0006559">
    <property type="term" value="P:L-phenylalanine catabolic process"/>
    <property type="evidence" value="ECO:0007669"/>
    <property type="project" value="TreeGrafter"/>
</dbReference>
<dbReference type="PROSITE" id="PS50404">
    <property type="entry name" value="GST_NTER"/>
    <property type="match status" value="1"/>
</dbReference>
<accession>A0AA35X115</accession>
<dbReference type="GO" id="GO:0004364">
    <property type="term" value="F:glutathione transferase activity"/>
    <property type="evidence" value="ECO:0007669"/>
    <property type="project" value="TreeGrafter"/>
</dbReference>
<name>A0AA35X115_GEOBA</name>
<dbReference type="PANTHER" id="PTHR42673:SF4">
    <property type="entry name" value="MALEYLACETOACETATE ISOMERASE"/>
    <property type="match status" value="1"/>
</dbReference>
<dbReference type="Proteomes" id="UP001174909">
    <property type="component" value="Unassembled WGS sequence"/>
</dbReference>
<dbReference type="GO" id="GO:0005739">
    <property type="term" value="C:mitochondrion"/>
    <property type="evidence" value="ECO:0007669"/>
    <property type="project" value="TreeGrafter"/>
</dbReference>